<dbReference type="SUPFAM" id="SSF56801">
    <property type="entry name" value="Acetyl-CoA synthetase-like"/>
    <property type="match status" value="1"/>
</dbReference>
<dbReference type="EMBL" id="JANUCP010000001">
    <property type="protein sequence ID" value="MCS3918032.1"/>
    <property type="molecule type" value="Genomic_DNA"/>
</dbReference>
<feature type="domain" description="Carrier" evidence="6">
    <location>
        <begin position="1102"/>
        <end position="1179"/>
    </location>
</feature>
<dbReference type="CDD" id="cd09071">
    <property type="entry name" value="FAR_C"/>
    <property type="match status" value="1"/>
</dbReference>
<dbReference type="Pfam" id="PF07993">
    <property type="entry name" value="NAD_binding_4"/>
    <property type="match status" value="1"/>
</dbReference>
<dbReference type="InterPro" id="IPR020806">
    <property type="entry name" value="PKS_PP-bd"/>
</dbReference>
<dbReference type="SMART" id="SM00823">
    <property type="entry name" value="PKS_PP"/>
    <property type="match status" value="1"/>
</dbReference>
<dbReference type="InterPro" id="IPR002123">
    <property type="entry name" value="Plipid/glycerol_acylTrfase"/>
</dbReference>
<organism evidence="7 8">
    <name type="scientific">Candidatus Fervidibacter sacchari</name>
    <dbReference type="NCBI Taxonomy" id="1448929"/>
    <lineage>
        <taxon>Bacteria</taxon>
        <taxon>Candidatus Fervidibacterota</taxon>
        <taxon>Candidatus Fervidibacter</taxon>
    </lineage>
</organism>
<dbReference type="InterPro" id="IPR000873">
    <property type="entry name" value="AMP-dep_synth/lig_dom"/>
</dbReference>
<dbReference type="SUPFAM" id="SSF51735">
    <property type="entry name" value="NAD(P)-binding Rossmann-fold domains"/>
    <property type="match status" value="1"/>
</dbReference>
<reference evidence="7 8" key="1">
    <citation type="submission" date="2022-08" db="EMBL/GenBank/DDBJ databases">
        <title>Bacterial and archaeal communities from various locations to study Microbial Dark Matter (Phase II).</title>
        <authorList>
            <person name="Stepanauskas R."/>
        </authorList>
    </citation>
    <scope>NUCLEOTIDE SEQUENCE [LARGE SCALE GENOMIC DNA]</scope>
    <source>
        <strain evidence="7 8">PD1</strain>
    </source>
</reference>
<accession>A0ABT2EJB3</accession>
<evidence type="ECO:0000313" key="7">
    <source>
        <dbReference type="EMBL" id="MCS3918032.1"/>
    </source>
</evidence>
<keyword evidence="2" id="KW-0596">Phosphopantetheine</keyword>
<evidence type="ECO:0000256" key="1">
    <source>
        <dbReference type="ARBA" id="ARBA00005928"/>
    </source>
</evidence>
<dbReference type="Gene3D" id="3.30.300.30">
    <property type="match status" value="1"/>
</dbReference>
<dbReference type="PANTHER" id="PTHR11011">
    <property type="entry name" value="MALE STERILITY PROTEIN 2-RELATED"/>
    <property type="match status" value="1"/>
</dbReference>
<keyword evidence="5" id="KW-0443">Lipid metabolism</keyword>
<keyword evidence="7" id="KW-0436">Ligase</keyword>
<dbReference type="GO" id="GO:0004467">
    <property type="term" value="F:long-chain fatty acid-CoA ligase activity"/>
    <property type="evidence" value="ECO:0007669"/>
    <property type="project" value="UniProtKB-EC"/>
</dbReference>
<dbReference type="InterPro" id="IPR009081">
    <property type="entry name" value="PP-bd_ACP"/>
</dbReference>
<dbReference type="Pfam" id="PF01553">
    <property type="entry name" value="Acyltransferase"/>
    <property type="match status" value="2"/>
</dbReference>
<dbReference type="Gene3D" id="3.40.50.12780">
    <property type="entry name" value="N-terminal domain of ligase-like"/>
    <property type="match status" value="1"/>
</dbReference>
<dbReference type="Pfam" id="PF00550">
    <property type="entry name" value="PP-binding"/>
    <property type="match status" value="1"/>
</dbReference>
<dbReference type="InterPro" id="IPR036736">
    <property type="entry name" value="ACP-like_sf"/>
</dbReference>
<dbReference type="RefSeq" id="WP_259093163.1">
    <property type="nucleotide sequence ID" value="NZ_CP130454.1"/>
</dbReference>
<dbReference type="CDD" id="cd05236">
    <property type="entry name" value="FAR-N_SDR_e"/>
    <property type="match status" value="1"/>
</dbReference>
<dbReference type="Pfam" id="PF00501">
    <property type="entry name" value="AMP-binding"/>
    <property type="match status" value="1"/>
</dbReference>
<keyword evidence="8" id="KW-1185">Reference proteome</keyword>
<dbReference type="InterPro" id="IPR025110">
    <property type="entry name" value="AMP-bd_C"/>
</dbReference>
<comment type="caution">
    <text evidence="7">The sequence shown here is derived from an EMBL/GenBank/DDBJ whole genome shotgun (WGS) entry which is preliminary data.</text>
</comment>
<dbReference type="CDD" id="cd07989">
    <property type="entry name" value="LPLAT_AGPAT-like"/>
    <property type="match status" value="1"/>
</dbReference>
<proteinExistence type="inferred from homology"/>
<dbReference type="PANTHER" id="PTHR11011:SF45">
    <property type="entry name" value="FATTY ACYL-COA REDUCTASE CG8306-RELATED"/>
    <property type="match status" value="1"/>
</dbReference>
<dbReference type="SUPFAM" id="SSF69593">
    <property type="entry name" value="Glycerol-3-phosphate (1)-acyltransferase"/>
    <property type="match status" value="2"/>
</dbReference>
<sequence length="1469" mass="165052">MGWVRDFYTGKTLMITGATGFLGKALVEKVLRSLPEVRRIYLLVRGKRLADGSWLSAHERMRQEFLRSAIFTALRRHYQDKFEEFIAQKVVVLEGDLSFERLGLDEMTFDAVASETDVIINSAAVVSFDERLDRALNLNTLGVRRVLELAKRGKELREPQGKPSPIFAHISTCYVCGIRNGIIPEEPPDPTGVDEEIAELLQICHDVEGQSGDDETPPPIRERTIREAMVDEGMKRAKLRGFNDTYTYTKWLGERLLVKECDDIPTLILRPAIIESTLREPEPGWIENQRMADPLIIGFAERKLVDFPGDPDCVVDLIPCDFVVNAVLAAIAMMGQGTWDTGHGINRPPSLVPRLVVLQIATSTQNLLTLRDVVRWCVEYFERNPLLDRNGRPLKVKPWTLPSLDKYRRWLERRKRLLELQEKLAHSFSLLPVARQWQRRLGVVKAALERLEYFLSIYAPYTHFKAKFATENLQQLWESLDEEDKRDFPFDVTTIDWRHYLQEVHIPGLKRHILRMAEDDGAADSIQTLPDLLAHAAARFPQKVALQRKGQGTRDGGQGKEWVRYTYGELHRLAQSNAKQLAAMGIGRSDRVILCGDNCPEWVIAYFSASCAGATVVPLDRQWRPEDIAHIAQFVGAKAALLGDSIAESIGAALRAIGLDIPIVTFSQLASGEWRIANSEHSTPRTPHPDDIASIIFVTGPAVEPRGAMLTHRNFLSNLRAIVKVLPPMQSDHCLNLLPLHHAFAFTSELLVTMWAGATITYPENLRSRTVLETMKEVGITVLIGVPRVFQILHESIHAEVRRRGKWAWLLFQMLKKFSLAALKLTGRNIGRSLFASVHRQFGGKLRALISGGAALPPHIFDDFTAMGFLLCEGYGLTEASPVVSVNPMHRPKRGSVGKPLPGVEVLIADPDEHGVGEILVRGPNVFVGYFRNPEATERILKNGWLHTGDLGRFDRDGYLYITGRVKDVIVTAAGKNVYPEELERKLAGIAGVKELCVVGVWDEETMGERPHLVVVPEPQWASSPERLNEFERRLREEVQKRSQNLPSYQRIAQVHIVTDELPKTVALAPDRAAVRAMITGRGTRDAGRVQFAPTTVPASIATHSAIIEPIVSAIAHLTKQPKEKVTLSSRLDELGIDSLLRVELTALLETRFRISLPEAQIAEAQTVGEIVELLAERLGGTVPETVPPEDGAALVITRLLSPEARKEAERWIRETRFQRWARHLTCQLLRWAYRRWFDFEAHGLENLPEQGPFIIAANHSSHMDTGAIIVAFAERDEARKRARVHAKELRTAPRTSHLASDTRPSSLAPRPIFVLGARDYFFNTPLKGWFFHTFLRVVPFDRTTNPLEGLRIAAAILQAGYPLLIFPEGTRSVTGKLQPFKPGLGLLAIETGVPIVPALIEGTFEALPKGRLIPRRSKIKVTFGEPVKVEMLVTDRKVLAEIPPSERRELYQRLTEEVRQRLITLQRG</sequence>
<dbReference type="PROSITE" id="PS50075">
    <property type="entry name" value="CARRIER"/>
    <property type="match status" value="1"/>
</dbReference>
<dbReference type="EC" id="6.2.1.3" evidence="7"/>
<dbReference type="Pfam" id="PF13193">
    <property type="entry name" value="AMP-binding_C"/>
    <property type="match status" value="1"/>
</dbReference>
<gene>
    <name evidence="7" type="ORF">M2350_000429</name>
</gene>
<evidence type="ECO:0000256" key="3">
    <source>
        <dbReference type="ARBA" id="ARBA00022516"/>
    </source>
</evidence>
<dbReference type="InterPro" id="IPR013120">
    <property type="entry name" value="FAR_NAD-bd"/>
</dbReference>
<protein>
    <submittedName>
        <fullName evidence="7">Long-chain acyl-CoA synthetase</fullName>
        <ecNumber evidence="7">6.2.1.3</ecNumber>
    </submittedName>
</protein>
<keyword evidence="3" id="KW-0444">Lipid biosynthesis</keyword>
<dbReference type="InterPro" id="IPR042099">
    <property type="entry name" value="ANL_N_sf"/>
</dbReference>
<evidence type="ECO:0000259" key="6">
    <source>
        <dbReference type="PROSITE" id="PS50075"/>
    </source>
</evidence>
<dbReference type="Proteomes" id="UP001204798">
    <property type="component" value="Unassembled WGS sequence"/>
</dbReference>
<dbReference type="Gene3D" id="1.10.1200.10">
    <property type="entry name" value="ACP-like"/>
    <property type="match status" value="1"/>
</dbReference>
<dbReference type="Pfam" id="PF03015">
    <property type="entry name" value="Sterile"/>
    <property type="match status" value="1"/>
</dbReference>
<comment type="similarity">
    <text evidence="1">Belongs to the fatty acyl-CoA reductase family.</text>
</comment>
<evidence type="ECO:0000256" key="2">
    <source>
        <dbReference type="ARBA" id="ARBA00022450"/>
    </source>
</evidence>
<evidence type="ECO:0000256" key="5">
    <source>
        <dbReference type="ARBA" id="ARBA00023098"/>
    </source>
</evidence>
<dbReference type="InterPro" id="IPR045851">
    <property type="entry name" value="AMP-bd_C_sf"/>
</dbReference>
<keyword evidence="4" id="KW-0597">Phosphoprotein</keyword>
<dbReference type="InterPro" id="IPR036291">
    <property type="entry name" value="NAD(P)-bd_dom_sf"/>
</dbReference>
<evidence type="ECO:0000256" key="4">
    <source>
        <dbReference type="ARBA" id="ARBA00022553"/>
    </source>
</evidence>
<dbReference type="SMART" id="SM00563">
    <property type="entry name" value="PlsC"/>
    <property type="match status" value="1"/>
</dbReference>
<evidence type="ECO:0000313" key="8">
    <source>
        <dbReference type="Proteomes" id="UP001204798"/>
    </source>
</evidence>
<dbReference type="InterPro" id="IPR026055">
    <property type="entry name" value="FAR"/>
</dbReference>
<dbReference type="InterPro" id="IPR033640">
    <property type="entry name" value="FAR_C"/>
</dbReference>
<dbReference type="Gene3D" id="3.40.50.720">
    <property type="entry name" value="NAD(P)-binding Rossmann-like Domain"/>
    <property type="match status" value="1"/>
</dbReference>
<name>A0ABT2EJB3_9BACT</name>
<dbReference type="SUPFAM" id="SSF47336">
    <property type="entry name" value="ACP-like"/>
    <property type="match status" value="1"/>
</dbReference>